<dbReference type="Pfam" id="PF17853">
    <property type="entry name" value="GGDEF_2"/>
    <property type="match status" value="1"/>
</dbReference>
<dbReference type="EMBL" id="CP008953">
    <property type="protein sequence ID" value="AIG75535.1"/>
    <property type="molecule type" value="Genomic_DNA"/>
</dbReference>
<dbReference type="Proteomes" id="UP000028492">
    <property type="component" value="Chromosome"/>
</dbReference>
<dbReference type="InterPro" id="IPR012914">
    <property type="entry name" value="PucR_dom"/>
</dbReference>
<proteinExistence type="inferred from homology"/>
<comment type="similarity">
    <text evidence="1">Belongs to the CdaR family.</text>
</comment>
<dbReference type="HOGENOM" id="CLU_017436_4_1_11"/>
<feature type="domain" description="PucR C-terminal helix-turn-helix" evidence="3">
    <location>
        <begin position="477"/>
        <end position="533"/>
    </location>
</feature>
<accession>A0A075UZ86</accession>
<dbReference type="PANTHER" id="PTHR33744">
    <property type="entry name" value="CARBOHYDRATE DIACID REGULATOR"/>
    <property type="match status" value="1"/>
</dbReference>
<dbReference type="AlphaFoldDB" id="A0A075UZ86"/>
<evidence type="ECO:0000259" key="2">
    <source>
        <dbReference type="Pfam" id="PF07905"/>
    </source>
</evidence>
<evidence type="ECO:0000313" key="6">
    <source>
        <dbReference type="Proteomes" id="UP000028492"/>
    </source>
</evidence>
<dbReference type="InterPro" id="IPR041522">
    <property type="entry name" value="CdaR_GGDEF"/>
</dbReference>
<organism evidence="5 6">
    <name type="scientific">Amycolatopsis japonica</name>
    <dbReference type="NCBI Taxonomy" id="208439"/>
    <lineage>
        <taxon>Bacteria</taxon>
        <taxon>Bacillati</taxon>
        <taxon>Actinomycetota</taxon>
        <taxon>Actinomycetes</taxon>
        <taxon>Pseudonocardiales</taxon>
        <taxon>Pseudonocardiaceae</taxon>
        <taxon>Amycolatopsis</taxon>
        <taxon>Amycolatopsis japonica group</taxon>
    </lineage>
</organism>
<dbReference type="InterPro" id="IPR051448">
    <property type="entry name" value="CdaR-like_regulators"/>
</dbReference>
<name>A0A075UZ86_9PSEU</name>
<dbReference type="Gene3D" id="1.10.10.2840">
    <property type="entry name" value="PucR C-terminal helix-turn-helix domain"/>
    <property type="match status" value="1"/>
</dbReference>
<evidence type="ECO:0000313" key="5">
    <source>
        <dbReference type="EMBL" id="AIG75535.1"/>
    </source>
</evidence>
<dbReference type="KEGG" id="aja:AJAP_13270"/>
<evidence type="ECO:0000259" key="4">
    <source>
        <dbReference type="Pfam" id="PF17853"/>
    </source>
</evidence>
<sequence>MKWPFIHKGPARLDIFTVMLTLAALVDDPALELRVVVPGRDGALAGQVLWVHNTELPDPGPYVREHEVVLTNGLWLDRVDPADFVARVVGAGAAGIIFGLRVEQRETPAALADACREAGLPLLEISVAVPFTAVTRAAAAIQATDRQNALMSLVRRGDELTSALSRGAGASGVLAVLRREHELPLAVVDRMGRELASAGAELDAGQTRAAAEALAGHPPPLEADLGAGTRAALFPVGAIGDADAALLCLRPAAELTRGERDALEQTARYLSLEVARHQAVQAIEMRFAVELLDMVLSGAQRAAEVPGRLRAFGVDPDGPLAVIALAFAGDEAATPPGMAEAVTDFLLADGLPAVVAAGSQDVVAVLPFRSGRQSPAAFAPRLAAAVSHRLSGGRVVVGLADPAPGAAELRMPLSRSREACRVLRGRRGGPIAASFAELGSYRLLLESHDEQWQHTFADALLGPLREHDRVRDGELETTLRAFLDHDGQWAATAAALFVHVNTLRNRLAKVTELTGRDVGRTADRVDLFLALEAAQSG</sequence>
<reference evidence="5 6" key="1">
    <citation type="journal article" date="2014" name="J. Biotechnol.">
        <title>Complete genome sequence of the actinobacterium Amycolatopsis japonica MG417-CF17(T) (=DSM 44213T) producing (S,S)-N,N'-ethylenediaminedisuccinic acid.</title>
        <authorList>
            <person name="Stegmann E."/>
            <person name="Albersmeier A."/>
            <person name="Spohn M."/>
            <person name="Gert H."/>
            <person name="Weber T."/>
            <person name="Wohlleben W."/>
            <person name="Kalinowski J."/>
            <person name="Ruckert C."/>
        </authorList>
    </citation>
    <scope>NUCLEOTIDE SEQUENCE [LARGE SCALE GENOMIC DNA]</scope>
    <source>
        <strain evidence="6">MG417-CF17 (DSM 44213)</strain>
    </source>
</reference>
<dbReference type="PANTHER" id="PTHR33744:SF17">
    <property type="entry name" value="CONSERVED PROTEIN"/>
    <property type="match status" value="1"/>
</dbReference>
<dbReference type="InterPro" id="IPR025736">
    <property type="entry name" value="PucR_C-HTH_dom"/>
</dbReference>
<feature type="domain" description="Purine catabolism PurC-like" evidence="2">
    <location>
        <begin position="25"/>
        <end position="138"/>
    </location>
</feature>
<gene>
    <name evidence="5" type="ORF">AJAP_13270</name>
</gene>
<dbReference type="InterPro" id="IPR042070">
    <property type="entry name" value="PucR_C-HTH_sf"/>
</dbReference>
<evidence type="ECO:0000259" key="3">
    <source>
        <dbReference type="Pfam" id="PF13556"/>
    </source>
</evidence>
<evidence type="ECO:0000256" key="1">
    <source>
        <dbReference type="ARBA" id="ARBA00006754"/>
    </source>
</evidence>
<dbReference type="Pfam" id="PF07905">
    <property type="entry name" value="PucR"/>
    <property type="match status" value="1"/>
</dbReference>
<dbReference type="eggNOG" id="COG2508">
    <property type="taxonomic scope" value="Bacteria"/>
</dbReference>
<dbReference type="STRING" id="208439.AJAP_13270"/>
<feature type="domain" description="CdaR GGDEF-like" evidence="4">
    <location>
        <begin position="302"/>
        <end position="421"/>
    </location>
</feature>
<keyword evidence="6" id="KW-1185">Reference proteome</keyword>
<protein>
    <submittedName>
        <fullName evidence="5">Regulatory protein</fullName>
    </submittedName>
</protein>
<dbReference type="Pfam" id="PF13556">
    <property type="entry name" value="HTH_30"/>
    <property type="match status" value="1"/>
</dbReference>